<feature type="domain" description="Flavodoxin-like fold" evidence="7">
    <location>
        <begin position="2"/>
        <end position="203"/>
    </location>
</feature>
<proteinExistence type="inferred from homology"/>
<comment type="catalytic activity">
    <reaction evidence="6">
        <text>2 a quinone + NADH + H(+) = 2 a 1,4-benzosemiquinone + NAD(+)</text>
        <dbReference type="Rhea" id="RHEA:65952"/>
        <dbReference type="ChEBI" id="CHEBI:15378"/>
        <dbReference type="ChEBI" id="CHEBI:57540"/>
        <dbReference type="ChEBI" id="CHEBI:57945"/>
        <dbReference type="ChEBI" id="CHEBI:132124"/>
        <dbReference type="ChEBI" id="CHEBI:134225"/>
    </reaction>
</comment>
<evidence type="ECO:0000256" key="5">
    <source>
        <dbReference type="ARBA" id="ARBA00048542"/>
    </source>
</evidence>
<protein>
    <recommendedName>
        <fullName evidence="6">FMN dependent NADH:quinone oxidoreductase</fullName>
        <ecNumber evidence="6">1.6.5.-</ecNumber>
    </recommendedName>
    <alternativeName>
        <fullName evidence="6">Azo-dye reductase</fullName>
    </alternativeName>
    <alternativeName>
        <fullName evidence="6">FMN-dependent NADH-azo compound oxidoreductase</fullName>
    </alternativeName>
    <alternativeName>
        <fullName evidence="6">FMN-dependent NADH-azoreductase</fullName>
        <ecNumber evidence="6">1.7.1.17</ecNumber>
    </alternativeName>
</protein>
<evidence type="ECO:0000256" key="4">
    <source>
        <dbReference type="ARBA" id="ARBA00023027"/>
    </source>
</evidence>
<evidence type="ECO:0000256" key="2">
    <source>
        <dbReference type="ARBA" id="ARBA00022643"/>
    </source>
</evidence>
<dbReference type="Proteomes" id="UP000619457">
    <property type="component" value="Unassembled WGS sequence"/>
</dbReference>
<keyword evidence="9" id="KW-1185">Reference proteome</keyword>
<comment type="function">
    <text evidence="6">Quinone reductase that provides resistance to thiol-specific stress caused by electrophilic quinones.</text>
</comment>
<reference evidence="8" key="1">
    <citation type="journal article" date="2014" name="Int. J. Syst. Evol. Microbiol.">
        <title>Complete genome sequence of Corynebacterium casei LMG S-19264T (=DSM 44701T), isolated from a smear-ripened cheese.</title>
        <authorList>
            <consortium name="US DOE Joint Genome Institute (JGI-PGF)"/>
            <person name="Walter F."/>
            <person name="Albersmeier A."/>
            <person name="Kalinowski J."/>
            <person name="Ruckert C."/>
        </authorList>
    </citation>
    <scope>NUCLEOTIDE SEQUENCE</scope>
    <source>
        <strain evidence="8">KCTC 12368</strain>
    </source>
</reference>
<dbReference type="SUPFAM" id="SSF52218">
    <property type="entry name" value="Flavoproteins"/>
    <property type="match status" value="1"/>
</dbReference>
<accession>A0A918Q3H7</accession>
<dbReference type="EC" id="1.6.5.-" evidence="6"/>
<keyword evidence="4 6" id="KW-0520">NAD</keyword>
<comment type="caution">
    <text evidence="8">The sequence shown here is derived from an EMBL/GenBank/DDBJ whole genome shotgun (WGS) entry which is preliminary data.</text>
</comment>
<comment type="caution">
    <text evidence="6">Lacks conserved residue(s) required for the propagation of feature annotation.</text>
</comment>
<dbReference type="HAMAP" id="MF_01216">
    <property type="entry name" value="Azoreductase_type1"/>
    <property type="match status" value="1"/>
</dbReference>
<evidence type="ECO:0000256" key="1">
    <source>
        <dbReference type="ARBA" id="ARBA00022630"/>
    </source>
</evidence>
<evidence type="ECO:0000259" key="7">
    <source>
        <dbReference type="Pfam" id="PF02525"/>
    </source>
</evidence>
<comment type="similarity">
    <text evidence="6">Belongs to the azoreductase type 1 family.</text>
</comment>
<feature type="binding site" evidence="6">
    <location>
        <begin position="16"/>
        <end position="18"/>
    </location>
    <ligand>
        <name>FMN</name>
        <dbReference type="ChEBI" id="CHEBI:58210"/>
    </ligand>
</feature>
<evidence type="ECO:0000256" key="3">
    <source>
        <dbReference type="ARBA" id="ARBA00023002"/>
    </source>
</evidence>
<comment type="function">
    <text evidence="6">Also exhibits azoreductase activity. Catalyzes the reductive cleavage of the azo bond in aromatic azo compounds to the corresponding amines.</text>
</comment>
<evidence type="ECO:0000256" key="6">
    <source>
        <dbReference type="HAMAP-Rule" id="MF_01216"/>
    </source>
</evidence>
<reference evidence="8" key="2">
    <citation type="submission" date="2020-09" db="EMBL/GenBank/DDBJ databases">
        <authorList>
            <person name="Sun Q."/>
            <person name="Kim S."/>
        </authorList>
    </citation>
    <scope>NUCLEOTIDE SEQUENCE</scope>
    <source>
        <strain evidence="8">KCTC 12368</strain>
    </source>
</reference>
<dbReference type="Pfam" id="PF02525">
    <property type="entry name" value="Flavodoxin_2"/>
    <property type="match status" value="1"/>
</dbReference>
<sequence>MKKILIINASVRNERSHSRKLTKLFQENWQERFPLDSFSFREIGLDCIPAIDENWIASAFIAPELRTEKNQEGLRLSNVLVKELREHDIFVLGTPMYNWSIPSGLKAYIDQVMRINETWKFRSGKPDGDYIGLLSNKKLYLLSSRGDTGYGKDEKNEHMNFQTTYLKFVFSMMGVKDTIILSLDNEEFGGDLFEKSIQEIHKKINSIDGESQPM</sequence>
<dbReference type="GO" id="GO:0010181">
    <property type="term" value="F:FMN binding"/>
    <property type="evidence" value="ECO:0007669"/>
    <property type="project" value="UniProtKB-UniRule"/>
</dbReference>
<dbReference type="PANTHER" id="PTHR43741:SF2">
    <property type="entry name" value="FMN-DEPENDENT NADH:QUINONE OXIDOREDUCTASE"/>
    <property type="match status" value="1"/>
</dbReference>
<keyword evidence="3 6" id="KW-0560">Oxidoreductase</keyword>
<dbReference type="InterPro" id="IPR029039">
    <property type="entry name" value="Flavoprotein-like_sf"/>
</dbReference>
<dbReference type="Gene3D" id="3.40.50.360">
    <property type="match status" value="1"/>
</dbReference>
<dbReference type="RefSeq" id="WP_018475950.1">
    <property type="nucleotide sequence ID" value="NZ_BMWX01000004.1"/>
</dbReference>
<name>A0A918Q3H7_9BACT</name>
<evidence type="ECO:0000313" key="8">
    <source>
        <dbReference type="EMBL" id="GGZ32623.1"/>
    </source>
</evidence>
<dbReference type="InterPro" id="IPR050104">
    <property type="entry name" value="FMN-dep_NADH:Q_OxRdtase_AzoR1"/>
</dbReference>
<dbReference type="GO" id="GO:0016652">
    <property type="term" value="F:oxidoreductase activity, acting on NAD(P)H as acceptor"/>
    <property type="evidence" value="ECO:0007669"/>
    <property type="project" value="UniProtKB-UniRule"/>
</dbReference>
<dbReference type="InterPro" id="IPR023048">
    <property type="entry name" value="NADH:quinone_OxRdtase_FMN_depd"/>
</dbReference>
<dbReference type="AlphaFoldDB" id="A0A918Q3H7"/>
<organism evidence="8 9">
    <name type="scientific">Echinicola pacifica</name>
    <dbReference type="NCBI Taxonomy" id="346377"/>
    <lineage>
        <taxon>Bacteria</taxon>
        <taxon>Pseudomonadati</taxon>
        <taxon>Bacteroidota</taxon>
        <taxon>Cytophagia</taxon>
        <taxon>Cytophagales</taxon>
        <taxon>Cyclobacteriaceae</taxon>
        <taxon>Echinicola</taxon>
    </lineage>
</organism>
<evidence type="ECO:0000313" key="9">
    <source>
        <dbReference type="Proteomes" id="UP000619457"/>
    </source>
</evidence>
<feature type="binding site" evidence="6">
    <location>
        <position position="10"/>
    </location>
    <ligand>
        <name>FMN</name>
        <dbReference type="ChEBI" id="CHEBI:58210"/>
    </ligand>
</feature>
<dbReference type="EMBL" id="BMWX01000004">
    <property type="protein sequence ID" value="GGZ32623.1"/>
    <property type="molecule type" value="Genomic_DNA"/>
</dbReference>
<dbReference type="GO" id="GO:0016655">
    <property type="term" value="F:oxidoreductase activity, acting on NAD(P)H, quinone or similar compound as acceptor"/>
    <property type="evidence" value="ECO:0007669"/>
    <property type="project" value="InterPro"/>
</dbReference>
<dbReference type="EC" id="1.7.1.17" evidence="6"/>
<comment type="catalytic activity">
    <reaction evidence="5">
        <text>N,N-dimethyl-1,4-phenylenediamine + anthranilate + 2 NAD(+) = 2-(4-dimethylaminophenyl)diazenylbenzoate + 2 NADH + 2 H(+)</text>
        <dbReference type="Rhea" id="RHEA:55872"/>
        <dbReference type="ChEBI" id="CHEBI:15378"/>
        <dbReference type="ChEBI" id="CHEBI:15783"/>
        <dbReference type="ChEBI" id="CHEBI:16567"/>
        <dbReference type="ChEBI" id="CHEBI:57540"/>
        <dbReference type="ChEBI" id="CHEBI:57945"/>
        <dbReference type="ChEBI" id="CHEBI:71579"/>
        <dbReference type="EC" id="1.7.1.17"/>
    </reaction>
    <physiologicalReaction direction="right-to-left" evidence="5">
        <dbReference type="Rhea" id="RHEA:55874"/>
    </physiologicalReaction>
</comment>
<keyword evidence="1 6" id="KW-0285">Flavoprotein</keyword>
<dbReference type="PANTHER" id="PTHR43741">
    <property type="entry name" value="FMN-DEPENDENT NADH-AZOREDUCTASE 1"/>
    <property type="match status" value="1"/>
</dbReference>
<dbReference type="InterPro" id="IPR003680">
    <property type="entry name" value="Flavodoxin_fold"/>
</dbReference>
<comment type="cofactor">
    <cofactor evidence="6">
        <name>FMN</name>
        <dbReference type="ChEBI" id="CHEBI:58210"/>
    </cofactor>
    <text evidence="6">Binds 1 FMN per subunit.</text>
</comment>
<keyword evidence="2 6" id="KW-0288">FMN</keyword>
<comment type="subunit">
    <text evidence="6">Homodimer.</text>
</comment>
<dbReference type="GO" id="GO:0009055">
    <property type="term" value="F:electron transfer activity"/>
    <property type="evidence" value="ECO:0007669"/>
    <property type="project" value="UniProtKB-UniRule"/>
</dbReference>
<gene>
    <name evidence="8" type="primary">azoR1</name>
    <name evidence="6" type="synonym">azoR</name>
    <name evidence="8" type="ORF">GCM10007049_27670</name>
</gene>